<keyword evidence="8" id="KW-1185">Reference proteome</keyword>
<comment type="subcellular location">
    <subcellularLocation>
        <location evidence="1">Cell membrane</location>
        <topology evidence="1">Multi-pass membrane protein</topology>
    </subcellularLocation>
</comment>
<keyword evidence="2" id="KW-1003">Cell membrane</keyword>
<dbReference type="NCBIfam" id="TIGR00374">
    <property type="entry name" value="flippase-like domain"/>
    <property type="match status" value="1"/>
</dbReference>
<feature type="transmembrane region" description="Helical" evidence="6">
    <location>
        <begin position="104"/>
        <end position="131"/>
    </location>
</feature>
<dbReference type="Proteomes" id="UP001212326">
    <property type="component" value="Chromosome"/>
</dbReference>
<feature type="transmembrane region" description="Helical" evidence="6">
    <location>
        <begin position="212"/>
        <end position="233"/>
    </location>
</feature>
<proteinExistence type="predicted"/>
<feature type="transmembrane region" description="Helical" evidence="6">
    <location>
        <begin position="143"/>
        <end position="164"/>
    </location>
</feature>
<organism evidence="7 8">
    <name type="scientific">Streptomyces camelliae</name>
    <dbReference type="NCBI Taxonomy" id="3004093"/>
    <lineage>
        <taxon>Bacteria</taxon>
        <taxon>Bacillati</taxon>
        <taxon>Actinomycetota</taxon>
        <taxon>Actinomycetes</taxon>
        <taxon>Kitasatosporales</taxon>
        <taxon>Streptomycetaceae</taxon>
        <taxon>Streptomyces</taxon>
    </lineage>
</organism>
<evidence type="ECO:0000256" key="6">
    <source>
        <dbReference type="SAM" id="Phobius"/>
    </source>
</evidence>
<evidence type="ECO:0000313" key="7">
    <source>
        <dbReference type="EMBL" id="WBO62181.1"/>
    </source>
</evidence>
<evidence type="ECO:0000256" key="2">
    <source>
        <dbReference type="ARBA" id="ARBA00022475"/>
    </source>
</evidence>
<dbReference type="RefSeq" id="WP_270080125.1">
    <property type="nucleotide sequence ID" value="NZ_CP115300.1"/>
</dbReference>
<evidence type="ECO:0000256" key="5">
    <source>
        <dbReference type="ARBA" id="ARBA00023136"/>
    </source>
</evidence>
<name>A0ABY7NVB0_9ACTN</name>
<keyword evidence="4 6" id="KW-1133">Transmembrane helix</keyword>
<feature type="transmembrane region" description="Helical" evidence="6">
    <location>
        <begin position="68"/>
        <end position="92"/>
    </location>
</feature>
<dbReference type="PANTHER" id="PTHR39087">
    <property type="entry name" value="UPF0104 MEMBRANE PROTEIN MJ1595"/>
    <property type="match status" value="1"/>
</dbReference>
<protein>
    <submittedName>
        <fullName evidence="7">YbhN family protein</fullName>
    </submittedName>
</protein>
<evidence type="ECO:0000256" key="4">
    <source>
        <dbReference type="ARBA" id="ARBA00022989"/>
    </source>
</evidence>
<dbReference type="PANTHER" id="PTHR39087:SF2">
    <property type="entry name" value="UPF0104 MEMBRANE PROTEIN MJ1595"/>
    <property type="match status" value="1"/>
</dbReference>
<reference evidence="7 8" key="1">
    <citation type="submission" date="2022-12" db="EMBL/GenBank/DDBJ databases">
        <authorList>
            <person name="Mo P."/>
        </authorList>
    </citation>
    <scope>NUCLEOTIDE SEQUENCE [LARGE SCALE GENOMIC DNA]</scope>
    <source>
        <strain evidence="7 8">HUAS 2-6</strain>
    </source>
</reference>
<evidence type="ECO:0000256" key="3">
    <source>
        <dbReference type="ARBA" id="ARBA00022692"/>
    </source>
</evidence>
<keyword evidence="5 6" id="KW-0472">Membrane</keyword>
<feature type="transmembrane region" description="Helical" evidence="6">
    <location>
        <begin position="296"/>
        <end position="316"/>
    </location>
</feature>
<accession>A0ABY7NVB0</accession>
<dbReference type="EMBL" id="CP115300">
    <property type="protein sequence ID" value="WBO62181.1"/>
    <property type="molecule type" value="Genomic_DNA"/>
</dbReference>
<dbReference type="Pfam" id="PF03706">
    <property type="entry name" value="LPG_synthase_TM"/>
    <property type="match status" value="1"/>
</dbReference>
<evidence type="ECO:0000256" key="1">
    <source>
        <dbReference type="ARBA" id="ARBA00004651"/>
    </source>
</evidence>
<evidence type="ECO:0000313" key="8">
    <source>
        <dbReference type="Proteomes" id="UP001212326"/>
    </source>
</evidence>
<dbReference type="InterPro" id="IPR022791">
    <property type="entry name" value="L-PG_synthase/AglD"/>
</dbReference>
<sequence length="326" mass="34424">MLVAAAVVVALTRRHELVEAYHLVARVRLPQLAIAVGCEAMSVACFAAVQCRLLRAGGVIWSMGRMTAIATGANAVAGALPGGVAFAAAWTFRQLCRRGVEQVLAGAVLVVSGVLSALSLFALLVVGALAAGSGGPGAVVRPVVGVLVLCLGTGLVVLGLSRVVGFRRVVRRTWTGAAERSRRIRQAEEALARLVDQARTVEPGFRPWLRPFAYAVLNWGFDAACLAACLWALGIGVPWHGLLLSYALTQVTGSLHLTPGNLGVVEASLSALLVAYGLQPGQAIAATLLYRIISYWLLQPIGWASWMGVTLNSAPFSRSRRNRTDR</sequence>
<gene>
    <name evidence="7" type="ORF">O1G22_04765</name>
</gene>
<keyword evidence="3 6" id="KW-0812">Transmembrane</keyword>